<feature type="region of interest" description="Disordered" evidence="3">
    <location>
        <begin position="1"/>
        <end position="21"/>
    </location>
</feature>
<dbReference type="PANTHER" id="PTHR11360">
    <property type="entry name" value="MONOCARBOXYLATE TRANSPORTER"/>
    <property type="match status" value="1"/>
</dbReference>
<evidence type="ECO:0000256" key="3">
    <source>
        <dbReference type="SAM" id="MobiDB-lite"/>
    </source>
</evidence>
<dbReference type="GO" id="GO:0016020">
    <property type="term" value="C:membrane"/>
    <property type="evidence" value="ECO:0007669"/>
    <property type="project" value="UniProtKB-SubCell"/>
</dbReference>
<dbReference type="AlphaFoldDB" id="A0A086TGB0"/>
<protein>
    <submittedName>
        <fullName evidence="5">Riboflavin transporter-like protein</fullName>
    </submittedName>
</protein>
<keyword evidence="6" id="KW-1185">Reference proteome</keyword>
<feature type="transmembrane region" description="Helical" evidence="4">
    <location>
        <begin position="266"/>
        <end position="286"/>
    </location>
</feature>
<reference evidence="6" key="1">
    <citation type="journal article" date="2014" name="Genome Announc.">
        <title>Genome sequence and annotation of Acremonium chrysogenum, producer of the beta-lactam antibiotic cephalosporin C.</title>
        <authorList>
            <person name="Terfehr D."/>
            <person name="Dahlmann T.A."/>
            <person name="Specht T."/>
            <person name="Zadra I."/>
            <person name="Kuernsteiner H."/>
            <person name="Kueck U."/>
        </authorList>
    </citation>
    <scope>NUCLEOTIDE SEQUENCE [LARGE SCALE GENOMIC DNA]</scope>
    <source>
        <strain evidence="6">ATCC 11550 / CBS 779.69 / DSM 880 / IAM 14645 / JCM 23072 / IMI 49137</strain>
    </source>
</reference>
<feature type="transmembrane region" description="Helical" evidence="4">
    <location>
        <begin position="119"/>
        <end position="142"/>
    </location>
</feature>
<feature type="transmembrane region" description="Helical" evidence="4">
    <location>
        <begin position="67"/>
        <end position="87"/>
    </location>
</feature>
<dbReference type="InterPro" id="IPR050327">
    <property type="entry name" value="Proton-linked_MCT"/>
</dbReference>
<dbReference type="InterPro" id="IPR011701">
    <property type="entry name" value="MFS"/>
</dbReference>
<feature type="transmembrane region" description="Helical" evidence="4">
    <location>
        <begin position="320"/>
        <end position="342"/>
    </location>
</feature>
<feature type="transmembrane region" description="Helical" evidence="4">
    <location>
        <begin position="293"/>
        <end position="314"/>
    </location>
</feature>
<comment type="similarity">
    <text evidence="2">Belongs to the major facilitator superfamily. Monocarboxylate porter (TC 2.A.1.13) family.</text>
</comment>
<keyword evidence="4" id="KW-0812">Transmembrane</keyword>
<comment type="caution">
    <text evidence="5">The sequence shown here is derived from an EMBL/GenBank/DDBJ whole genome shotgun (WGS) entry which is preliminary data.</text>
</comment>
<dbReference type="Pfam" id="PF07690">
    <property type="entry name" value="MFS_1"/>
    <property type="match status" value="1"/>
</dbReference>
<organism evidence="5 6">
    <name type="scientific">Hapsidospora chrysogenum (strain ATCC 11550 / CBS 779.69 / DSM 880 / IAM 14645 / JCM 23072 / IMI 49137)</name>
    <name type="common">Acremonium chrysogenum</name>
    <dbReference type="NCBI Taxonomy" id="857340"/>
    <lineage>
        <taxon>Eukaryota</taxon>
        <taxon>Fungi</taxon>
        <taxon>Dikarya</taxon>
        <taxon>Ascomycota</taxon>
        <taxon>Pezizomycotina</taxon>
        <taxon>Sordariomycetes</taxon>
        <taxon>Hypocreomycetidae</taxon>
        <taxon>Hypocreales</taxon>
        <taxon>Bionectriaceae</taxon>
        <taxon>Hapsidospora</taxon>
    </lineage>
</organism>
<feature type="transmembrane region" description="Helical" evidence="4">
    <location>
        <begin position="29"/>
        <end position="47"/>
    </location>
</feature>
<evidence type="ECO:0000313" key="6">
    <source>
        <dbReference type="Proteomes" id="UP000029964"/>
    </source>
</evidence>
<dbReference type="OrthoDB" id="6499973at2759"/>
<keyword evidence="4" id="KW-1133">Transmembrane helix</keyword>
<dbReference type="SUPFAM" id="SSF103473">
    <property type="entry name" value="MFS general substrate transporter"/>
    <property type="match status" value="1"/>
</dbReference>
<evidence type="ECO:0000256" key="1">
    <source>
        <dbReference type="ARBA" id="ARBA00004141"/>
    </source>
</evidence>
<feature type="transmembrane region" description="Helical" evidence="4">
    <location>
        <begin position="94"/>
        <end position="113"/>
    </location>
</feature>
<proteinExistence type="inferred from homology"/>
<dbReference type="PANTHER" id="PTHR11360:SF130">
    <property type="entry name" value="MAJOR FACILITATOR SUPERFAMILY (MFS) PROFILE DOMAIN-CONTAINING PROTEIN-RELATED"/>
    <property type="match status" value="1"/>
</dbReference>
<dbReference type="Proteomes" id="UP000029964">
    <property type="component" value="Unassembled WGS sequence"/>
</dbReference>
<comment type="subcellular location">
    <subcellularLocation>
        <location evidence="1">Membrane</location>
        <topology evidence="1">Multi-pass membrane protein</topology>
    </subcellularLocation>
</comment>
<evidence type="ECO:0000256" key="4">
    <source>
        <dbReference type="SAM" id="Phobius"/>
    </source>
</evidence>
<dbReference type="EMBL" id="JPKY01000003">
    <property type="protein sequence ID" value="KFH48392.1"/>
    <property type="molecule type" value="Genomic_DNA"/>
</dbReference>
<accession>A0A086TGB0</accession>
<dbReference type="GO" id="GO:0022857">
    <property type="term" value="F:transmembrane transporter activity"/>
    <property type="evidence" value="ECO:0007669"/>
    <property type="project" value="InterPro"/>
</dbReference>
<evidence type="ECO:0000313" key="5">
    <source>
        <dbReference type="EMBL" id="KFH48392.1"/>
    </source>
</evidence>
<name>A0A086TGB0_HAPC1</name>
<feature type="transmembrane region" description="Helical" evidence="4">
    <location>
        <begin position="154"/>
        <end position="174"/>
    </location>
</feature>
<dbReference type="InterPro" id="IPR036259">
    <property type="entry name" value="MFS_trans_sf"/>
</dbReference>
<keyword evidence="4" id="KW-0472">Membrane</keyword>
<feature type="transmembrane region" description="Helical" evidence="4">
    <location>
        <begin position="229"/>
        <end position="254"/>
    </location>
</feature>
<feature type="transmembrane region" description="Helical" evidence="4">
    <location>
        <begin position="385"/>
        <end position="406"/>
    </location>
</feature>
<gene>
    <name evidence="5" type="ORF">ACRE_007020</name>
</gene>
<dbReference type="HOGENOM" id="CLU_001265_1_1_1"/>
<dbReference type="Gene3D" id="1.20.1250.20">
    <property type="entry name" value="MFS general substrate transporter like domains"/>
    <property type="match status" value="1"/>
</dbReference>
<sequence>MDTPDIESQAKAADDPVKHPGPPDGGPRAWFHVFLLHMLFFNTWGVANSYGVFQQYYTETLDADPSSVGWIGGVPMFLIFFGGSVSGRASDAGYFRHCFSAGVALQFLGMIMASLSTDYYQILLSQGVCVGLGNGLVFTPGLSVTSSYFHKNRSLAVGIGAAGAATGGMVYPATVNSLLRHTKLGYPWTMRIVAFIMLATHLPSLIGYRPYLPKRSTGPLIDWEAFRQPAWVLFVLGMFLEFWGLYMAFFYLGIFTRETFHLDSSINLLIVLNGVGVAGRILPNLIAQHTIGVLNISILTSAVCAALVFCWPAIRSVGGLYAWTAVYGLFAGGMQSLFPTLATQQAPEPDRVGTWTGMTLTVVSFACLTSAPIQGALIQREGGGYLGAEMFSGSCILLGGVLLVLSRCSKVGTSWRVKV</sequence>
<evidence type="ECO:0000256" key="2">
    <source>
        <dbReference type="ARBA" id="ARBA00006727"/>
    </source>
</evidence>
<feature type="transmembrane region" description="Helical" evidence="4">
    <location>
        <begin position="354"/>
        <end position="373"/>
    </location>
</feature>
<feature type="transmembrane region" description="Helical" evidence="4">
    <location>
        <begin position="186"/>
        <end position="208"/>
    </location>
</feature>